<dbReference type="EMBL" id="CAEZYQ010000056">
    <property type="protein sequence ID" value="CAB4773603.1"/>
    <property type="molecule type" value="Genomic_DNA"/>
</dbReference>
<dbReference type="InterPro" id="IPR058593">
    <property type="entry name" value="ARB_07466-like_C"/>
</dbReference>
<feature type="domain" description="ARB-07466-like C-terminal" evidence="1">
    <location>
        <begin position="50"/>
        <end position="144"/>
    </location>
</feature>
<reference evidence="2" key="1">
    <citation type="submission" date="2020-05" db="EMBL/GenBank/DDBJ databases">
        <authorList>
            <person name="Chiriac C."/>
            <person name="Salcher M."/>
            <person name="Ghai R."/>
            <person name="Kavagutti S V."/>
        </authorList>
    </citation>
    <scope>NUCLEOTIDE SEQUENCE</scope>
</reference>
<organism evidence="2">
    <name type="scientific">freshwater metagenome</name>
    <dbReference type="NCBI Taxonomy" id="449393"/>
    <lineage>
        <taxon>unclassified sequences</taxon>
        <taxon>metagenomes</taxon>
        <taxon>ecological metagenomes</taxon>
    </lineage>
</organism>
<sequence>MIVLVRRVLAALLVTLLLPVAVVATAPAAHAELEDFASYQPEERCSPKAKAGAEYLAGWLVRTYGGARGRIGAACTDSVSEHQEGRAVDWSNDATTKAGRARVKEFLRDVLAEDHRDRPAAKARRMGIMYVIWDDRMWSAWDGFEPEPYLSSSCKKLKKCSKTLRHRDHVHVSLSRKGGYGRTSFYDGRVEKKKD</sequence>
<dbReference type="Pfam" id="PF26571">
    <property type="entry name" value="VldE"/>
    <property type="match status" value="1"/>
</dbReference>
<evidence type="ECO:0000313" key="2">
    <source>
        <dbReference type="EMBL" id="CAB4773603.1"/>
    </source>
</evidence>
<accession>A0A6J6VRJ2</accession>
<proteinExistence type="predicted"/>
<dbReference type="AlphaFoldDB" id="A0A6J6VRJ2"/>
<name>A0A6J6VRJ2_9ZZZZ</name>
<gene>
    <name evidence="2" type="ORF">UFOPK2761_03539</name>
</gene>
<evidence type="ECO:0000259" key="1">
    <source>
        <dbReference type="Pfam" id="PF26571"/>
    </source>
</evidence>
<protein>
    <submittedName>
        <fullName evidence="2">Unannotated protein</fullName>
    </submittedName>
</protein>